<name>A0A0E4CSR3_9STRE</name>
<dbReference type="EMBL" id="CTEN01000002">
    <property type="protein sequence ID" value="CQR24845.1"/>
    <property type="molecule type" value="Genomic_DNA"/>
</dbReference>
<evidence type="ECO:0000256" key="1">
    <source>
        <dbReference type="ARBA" id="ARBA00004651"/>
    </source>
</evidence>
<keyword evidence="10" id="KW-1185">Reference proteome</keyword>
<evidence type="ECO:0000313" key="10">
    <source>
        <dbReference type="Proteomes" id="UP000198604"/>
    </source>
</evidence>
<evidence type="ECO:0000256" key="5">
    <source>
        <dbReference type="ARBA" id="ARBA00022989"/>
    </source>
</evidence>
<evidence type="ECO:0000313" key="9">
    <source>
        <dbReference type="EMBL" id="CQR24845.1"/>
    </source>
</evidence>
<dbReference type="GO" id="GO:0006865">
    <property type="term" value="P:amino acid transport"/>
    <property type="evidence" value="ECO:0007669"/>
    <property type="project" value="TreeGrafter"/>
</dbReference>
<dbReference type="InterPro" id="IPR000515">
    <property type="entry name" value="MetI-like"/>
</dbReference>
<dbReference type="Gene3D" id="1.10.3720.10">
    <property type="entry name" value="MetI-like"/>
    <property type="match status" value="1"/>
</dbReference>
<accession>A0A0E4CSR3</accession>
<dbReference type="Pfam" id="PF00528">
    <property type="entry name" value="BPD_transp_1"/>
    <property type="match status" value="1"/>
</dbReference>
<dbReference type="GO" id="GO:0022857">
    <property type="term" value="F:transmembrane transporter activity"/>
    <property type="evidence" value="ECO:0007669"/>
    <property type="project" value="InterPro"/>
</dbReference>
<evidence type="ECO:0000256" key="3">
    <source>
        <dbReference type="ARBA" id="ARBA00022475"/>
    </source>
</evidence>
<keyword evidence="2 7" id="KW-0813">Transport</keyword>
<evidence type="ECO:0000256" key="6">
    <source>
        <dbReference type="ARBA" id="ARBA00023136"/>
    </source>
</evidence>
<comment type="similarity">
    <text evidence="7">Belongs to the binding-protein-dependent transport system permease family.</text>
</comment>
<evidence type="ECO:0000256" key="7">
    <source>
        <dbReference type="RuleBase" id="RU363032"/>
    </source>
</evidence>
<gene>
    <name evidence="9" type="primary">glnP1</name>
    <name evidence="9" type="ORF">BN1356_01200</name>
</gene>
<keyword evidence="4 7" id="KW-0812">Transmembrane</keyword>
<dbReference type="CDD" id="cd06261">
    <property type="entry name" value="TM_PBP2"/>
    <property type="match status" value="1"/>
</dbReference>
<feature type="domain" description="ABC transmembrane type-1" evidence="8">
    <location>
        <begin position="21"/>
        <end position="208"/>
    </location>
</feature>
<sequence>MLTDILNVLSPTNLSFLLSGLGLTLYMSAIIIVLSTILGTILAVMRNGKNLLFRWISSIYIEFVRNVPNLLWIFTIFLVFQLKSTQAGLTAFTVFTSAALAEIIRGGLNSIDTGQTEAGLSQGFNHFQILIYIILPQAIRKMLPSIISQFVTVIKDTSLLYSVIALQELFGASQILMGRNFETTAVFTLYVVIALIYFVINFAISQFSRYLSKKWEKAMS</sequence>
<organism evidence="9 10">
    <name type="scientific">Streptococcus varani</name>
    <dbReference type="NCBI Taxonomy" id="1608583"/>
    <lineage>
        <taxon>Bacteria</taxon>
        <taxon>Bacillati</taxon>
        <taxon>Bacillota</taxon>
        <taxon>Bacilli</taxon>
        <taxon>Lactobacillales</taxon>
        <taxon>Streptococcaceae</taxon>
        <taxon>Streptococcus</taxon>
    </lineage>
</organism>
<feature type="transmembrane region" description="Helical" evidence="7">
    <location>
        <begin position="183"/>
        <end position="204"/>
    </location>
</feature>
<reference evidence="10" key="1">
    <citation type="submission" date="2015-03" db="EMBL/GenBank/DDBJ databases">
        <authorList>
            <person name="Urmite Genomes"/>
        </authorList>
    </citation>
    <scope>NUCLEOTIDE SEQUENCE [LARGE SCALE GENOMIC DNA]</scope>
    <source>
        <strain evidence="10">FF10</strain>
    </source>
</reference>
<protein>
    <submittedName>
        <fullName evidence="9">Putative amino acid ABC transporter integral membrane protein</fullName>
    </submittedName>
</protein>
<dbReference type="GO" id="GO:0043190">
    <property type="term" value="C:ATP-binding cassette (ABC) transporter complex"/>
    <property type="evidence" value="ECO:0007669"/>
    <property type="project" value="InterPro"/>
</dbReference>
<keyword evidence="6 7" id="KW-0472">Membrane</keyword>
<proteinExistence type="inferred from homology"/>
<dbReference type="STRING" id="1608583.BN1356_01200"/>
<dbReference type="InterPro" id="IPR010065">
    <property type="entry name" value="AA_ABC_transptr_permease_3TM"/>
</dbReference>
<dbReference type="AlphaFoldDB" id="A0A0E4CSR3"/>
<dbReference type="SUPFAM" id="SSF161098">
    <property type="entry name" value="MetI-like"/>
    <property type="match status" value="1"/>
</dbReference>
<feature type="transmembrane region" description="Helical" evidence="7">
    <location>
        <begin position="20"/>
        <end position="42"/>
    </location>
</feature>
<evidence type="ECO:0000259" key="8">
    <source>
        <dbReference type="PROSITE" id="PS50928"/>
    </source>
</evidence>
<comment type="subcellular location">
    <subcellularLocation>
        <location evidence="1 7">Cell membrane</location>
        <topology evidence="1 7">Multi-pass membrane protein</topology>
    </subcellularLocation>
</comment>
<dbReference type="PROSITE" id="PS50928">
    <property type="entry name" value="ABC_TM1"/>
    <property type="match status" value="1"/>
</dbReference>
<feature type="transmembrane region" description="Helical" evidence="7">
    <location>
        <begin position="63"/>
        <end position="82"/>
    </location>
</feature>
<dbReference type="Proteomes" id="UP000198604">
    <property type="component" value="Unassembled WGS sequence"/>
</dbReference>
<dbReference type="PANTHER" id="PTHR30614">
    <property type="entry name" value="MEMBRANE COMPONENT OF AMINO ACID ABC TRANSPORTER"/>
    <property type="match status" value="1"/>
</dbReference>
<evidence type="ECO:0000256" key="2">
    <source>
        <dbReference type="ARBA" id="ARBA00022448"/>
    </source>
</evidence>
<dbReference type="NCBIfam" id="TIGR01726">
    <property type="entry name" value="HEQRo_perm_3TM"/>
    <property type="match status" value="1"/>
</dbReference>
<dbReference type="InterPro" id="IPR035906">
    <property type="entry name" value="MetI-like_sf"/>
</dbReference>
<evidence type="ECO:0000256" key="4">
    <source>
        <dbReference type="ARBA" id="ARBA00022692"/>
    </source>
</evidence>
<keyword evidence="3" id="KW-1003">Cell membrane</keyword>
<dbReference type="InterPro" id="IPR043429">
    <property type="entry name" value="ArtM/GltK/GlnP/TcyL/YhdX-like"/>
</dbReference>
<dbReference type="RefSeq" id="WP_425423516.1">
    <property type="nucleotide sequence ID" value="NZ_CTEN01000002.1"/>
</dbReference>
<keyword evidence="5 7" id="KW-1133">Transmembrane helix</keyword>
<dbReference type="PANTHER" id="PTHR30614:SF41">
    <property type="entry name" value="INNER MEMBRANE AMINO-ACID ABC TRANSPORTER PERMEASE PROTEIN YHDY"/>
    <property type="match status" value="1"/>
</dbReference>